<dbReference type="InterPro" id="IPR019845">
    <property type="entry name" value="Squalene/phytoene_synthase_CS"/>
</dbReference>
<dbReference type="EMBL" id="CP073767">
    <property type="protein sequence ID" value="UWZ54580.1"/>
    <property type="molecule type" value="Genomic_DNA"/>
</dbReference>
<dbReference type="PROSITE" id="PS01044">
    <property type="entry name" value="SQUALEN_PHYTOEN_SYN_1"/>
    <property type="match status" value="1"/>
</dbReference>
<evidence type="ECO:0000256" key="3">
    <source>
        <dbReference type="ARBA" id="ARBA00022679"/>
    </source>
</evidence>
<evidence type="ECO:0000256" key="5">
    <source>
        <dbReference type="ARBA" id="ARBA00053028"/>
    </source>
</evidence>
<dbReference type="PROSITE" id="PS01045">
    <property type="entry name" value="SQUALEN_PHYTOEN_SYN_2"/>
    <property type="match status" value="1"/>
</dbReference>
<dbReference type="GO" id="GO:0016117">
    <property type="term" value="P:carotenoid biosynthetic process"/>
    <property type="evidence" value="ECO:0007669"/>
    <property type="project" value="UniProtKB-KW"/>
</dbReference>
<dbReference type="Proteomes" id="UP001058003">
    <property type="component" value="Chromosome"/>
</dbReference>
<dbReference type="PANTHER" id="PTHR31480">
    <property type="entry name" value="BIFUNCTIONAL LYCOPENE CYCLASE/PHYTOENE SYNTHASE"/>
    <property type="match status" value="1"/>
</dbReference>
<accession>A0A9Q9MH84</accession>
<dbReference type="AlphaFoldDB" id="A0A9Q9MH84"/>
<comment type="cofactor">
    <cofactor evidence="5">
        <name>ATP</name>
        <dbReference type="ChEBI" id="CHEBI:30616"/>
    </cofactor>
</comment>
<comment type="similarity">
    <text evidence="2">Belongs to the phytoene/squalene synthase family.</text>
</comment>
<reference evidence="6" key="1">
    <citation type="submission" date="2021-04" db="EMBL/GenBank/DDBJ databases">
        <title>Dactylosporangium aurantiacum NRRL B-8018 full assembly.</title>
        <authorList>
            <person name="Hartkoorn R.C."/>
            <person name="Beaudoing E."/>
            <person name="Hot D."/>
        </authorList>
    </citation>
    <scope>NUCLEOTIDE SEQUENCE</scope>
    <source>
        <strain evidence="6">NRRL B-8018</strain>
    </source>
</reference>
<proteinExistence type="inferred from homology"/>
<dbReference type="SFLD" id="SFLDG01018">
    <property type="entry name" value="Squalene/Phytoene_Synthase_Lik"/>
    <property type="match status" value="1"/>
</dbReference>
<dbReference type="InterPro" id="IPR002060">
    <property type="entry name" value="Squ/phyt_synthse"/>
</dbReference>
<evidence type="ECO:0000313" key="7">
    <source>
        <dbReference type="Proteomes" id="UP001058003"/>
    </source>
</evidence>
<dbReference type="Pfam" id="PF00494">
    <property type="entry name" value="SQS_PSY"/>
    <property type="match status" value="1"/>
</dbReference>
<protein>
    <submittedName>
        <fullName evidence="6">Phytoene/squalene synthase family protein</fullName>
    </submittedName>
</protein>
<organism evidence="6 7">
    <name type="scientific">Dactylosporangium aurantiacum</name>
    <dbReference type="NCBI Taxonomy" id="35754"/>
    <lineage>
        <taxon>Bacteria</taxon>
        <taxon>Bacillati</taxon>
        <taxon>Actinomycetota</taxon>
        <taxon>Actinomycetes</taxon>
        <taxon>Micromonosporales</taxon>
        <taxon>Micromonosporaceae</taxon>
        <taxon>Dactylosporangium</taxon>
    </lineage>
</organism>
<dbReference type="Gene3D" id="1.10.600.10">
    <property type="entry name" value="Farnesyl Diphosphate Synthase"/>
    <property type="match status" value="1"/>
</dbReference>
<sequence>MEPAPLTAAYERCRALHRHHGRTYYLATRLLPAWKRRHVHALYGFTRYADEIVDRSGAVTPQERASELEAWGRQFVRGLEGAPTGDPLLPAVLHTIQVFDIDLEDFRKFLDSMAMDLTVTDYETYDDLLGYMEGSAAVIGTMMLPILESTDRAAAREPARQLGLAFQLTNFIRDVAEDLERGRIYLPAEDLRRFGVTREDLRLAARERRSSEKIKSLIVYEVQRARAHYIAAARGIPMLAPSSQACMRAAFRLYGGILDEVEAQDHDVFVRRATVPKARRIAVALRCLMTRPGAPVPIPGTPADGFDEVAALAGIVPPAVPLPREPAVEVHVPAVLDLRGSAA</sequence>
<dbReference type="GO" id="GO:0004311">
    <property type="term" value="F:geranylgeranyl diphosphate synthase activity"/>
    <property type="evidence" value="ECO:0007669"/>
    <property type="project" value="InterPro"/>
</dbReference>
<dbReference type="FunFam" id="1.10.600.10:FF:000020">
    <property type="entry name" value="Phytoene synthase"/>
    <property type="match status" value="1"/>
</dbReference>
<dbReference type="InterPro" id="IPR008949">
    <property type="entry name" value="Isoprenoid_synthase_dom_sf"/>
</dbReference>
<dbReference type="SFLD" id="SFLDS00005">
    <property type="entry name" value="Isoprenoid_Synthase_Type_I"/>
    <property type="match status" value="1"/>
</dbReference>
<keyword evidence="4" id="KW-0125">Carotenoid biosynthesis</keyword>
<gene>
    <name evidence="6" type="ORF">Daura_50565</name>
</gene>
<dbReference type="GO" id="GO:0051996">
    <property type="term" value="F:squalene synthase [NAD(P)H] activity"/>
    <property type="evidence" value="ECO:0007669"/>
    <property type="project" value="InterPro"/>
</dbReference>
<dbReference type="InterPro" id="IPR033904">
    <property type="entry name" value="Trans_IPPS_HH"/>
</dbReference>
<keyword evidence="3" id="KW-0808">Transferase</keyword>
<evidence type="ECO:0000256" key="2">
    <source>
        <dbReference type="ARBA" id="ARBA00006251"/>
    </source>
</evidence>
<dbReference type="KEGG" id="daur:Daura_50565"/>
<dbReference type="SUPFAM" id="SSF48576">
    <property type="entry name" value="Terpenoid synthases"/>
    <property type="match status" value="1"/>
</dbReference>
<name>A0A9Q9MH84_9ACTN</name>
<evidence type="ECO:0000256" key="1">
    <source>
        <dbReference type="ARBA" id="ARBA00004684"/>
    </source>
</evidence>
<keyword evidence="7" id="KW-1185">Reference proteome</keyword>
<dbReference type="SFLD" id="SFLDG01212">
    <property type="entry name" value="Phytoene_synthase_like"/>
    <property type="match status" value="1"/>
</dbReference>
<dbReference type="InterPro" id="IPR044843">
    <property type="entry name" value="Trans_IPPS_bact-type"/>
</dbReference>
<evidence type="ECO:0000256" key="4">
    <source>
        <dbReference type="ARBA" id="ARBA00022746"/>
    </source>
</evidence>
<comment type="pathway">
    <text evidence="1">Carotenoid biosynthesis; phytoene biosynthesis.</text>
</comment>
<dbReference type="OrthoDB" id="9807580at2"/>
<evidence type="ECO:0000313" key="6">
    <source>
        <dbReference type="EMBL" id="UWZ54580.1"/>
    </source>
</evidence>
<dbReference type="CDD" id="cd00683">
    <property type="entry name" value="Trans_IPPS_HH"/>
    <property type="match status" value="1"/>
</dbReference>